<protein>
    <recommendedName>
        <fullName evidence="2">RNA 2',3'-cyclic phosphodiesterase</fullName>
        <shortName evidence="2">RNA 2',3'-CPDase</shortName>
        <ecNumber evidence="2">3.1.4.58</ecNumber>
    </recommendedName>
</protein>
<comment type="function">
    <text evidence="2">Hydrolyzes RNA 2',3'-cyclic phosphodiester to an RNA 2'-phosphomonoester.</text>
</comment>
<feature type="short sequence motif" description="HXTX 1" evidence="2">
    <location>
        <begin position="39"/>
        <end position="42"/>
    </location>
</feature>
<comment type="caution">
    <text evidence="3">The sequence shown here is derived from an EMBL/GenBank/DDBJ whole genome shotgun (WGS) entry which is preliminary data.</text>
</comment>
<dbReference type="HAMAP" id="MF_01940">
    <property type="entry name" value="RNA_CPDase"/>
    <property type="match status" value="1"/>
</dbReference>
<dbReference type="EC" id="3.1.4.58" evidence="2"/>
<dbReference type="Gene3D" id="3.90.1140.10">
    <property type="entry name" value="Cyclic phosphodiesterase"/>
    <property type="match status" value="1"/>
</dbReference>
<keyword evidence="1 2" id="KW-0378">Hydrolase</keyword>
<dbReference type="Pfam" id="PF13563">
    <property type="entry name" value="2_5_RNA_ligase2"/>
    <property type="match status" value="1"/>
</dbReference>
<feature type="short sequence motif" description="HXTX 2" evidence="2">
    <location>
        <begin position="129"/>
        <end position="132"/>
    </location>
</feature>
<reference evidence="3 4" key="1">
    <citation type="submission" date="2020-10" db="EMBL/GenBank/DDBJ databases">
        <title>Nocardioides sp. isolated from sludge.</title>
        <authorList>
            <person name="Zhang X."/>
        </authorList>
    </citation>
    <scope>NUCLEOTIDE SEQUENCE [LARGE SCALE GENOMIC DNA]</scope>
    <source>
        <strain evidence="3 4">Y6</strain>
    </source>
</reference>
<comment type="catalytic activity">
    <reaction evidence="2">
        <text>a 3'-end 2',3'-cyclophospho-ribonucleotide-RNA + H2O = a 3'-end 2'-phospho-ribonucleotide-RNA + H(+)</text>
        <dbReference type="Rhea" id="RHEA:11828"/>
        <dbReference type="Rhea" id="RHEA-COMP:10464"/>
        <dbReference type="Rhea" id="RHEA-COMP:17353"/>
        <dbReference type="ChEBI" id="CHEBI:15377"/>
        <dbReference type="ChEBI" id="CHEBI:15378"/>
        <dbReference type="ChEBI" id="CHEBI:83064"/>
        <dbReference type="ChEBI" id="CHEBI:173113"/>
        <dbReference type="EC" id="3.1.4.58"/>
    </reaction>
</comment>
<dbReference type="NCBIfam" id="TIGR02258">
    <property type="entry name" value="2_5_ligase"/>
    <property type="match status" value="1"/>
</dbReference>
<sequence length="187" mass="20678">MRCFVAALPPERARDHLDAFLEPRRAAAPFRWTAPDQVHLTLAFVGDLTERRLDDLVERLERAAARRRAVRTAIAGGGAFPHAAGAKVLWAGLDLDDGDALELRRMAEGARAAASRAGARVDGQRFRPHLTVARCVRPTEVTPWIRLLDAYRGPEWTIDSFALVESHLGEGPRGRPRHEVVATLPLD</sequence>
<gene>
    <name evidence="3" type="primary">thpR</name>
    <name evidence="3" type="ORF">IEQ44_05575</name>
</gene>
<evidence type="ECO:0000313" key="4">
    <source>
        <dbReference type="Proteomes" id="UP000756387"/>
    </source>
</evidence>
<organism evidence="3 4">
    <name type="scientific">Nocardioides malaquae</name>
    <dbReference type="NCBI Taxonomy" id="2773426"/>
    <lineage>
        <taxon>Bacteria</taxon>
        <taxon>Bacillati</taxon>
        <taxon>Actinomycetota</taxon>
        <taxon>Actinomycetes</taxon>
        <taxon>Propionibacteriales</taxon>
        <taxon>Nocardioidaceae</taxon>
        <taxon>Nocardioides</taxon>
    </lineage>
</organism>
<dbReference type="EMBL" id="JADCSA010000004">
    <property type="protein sequence ID" value="MBE7324115.1"/>
    <property type="molecule type" value="Genomic_DNA"/>
</dbReference>
<proteinExistence type="inferred from homology"/>
<dbReference type="SUPFAM" id="SSF55144">
    <property type="entry name" value="LigT-like"/>
    <property type="match status" value="1"/>
</dbReference>
<dbReference type="Proteomes" id="UP000756387">
    <property type="component" value="Unassembled WGS sequence"/>
</dbReference>
<name>A0ABR9RRB4_9ACTN</name>
<comment type="similarity">
    <text evidence="2">Belongs to the 2H phosphoesterase superfamily. ThpR family.</text>
</comment>
<feature type="active site" description="Proton donor" evidence="2">
    <location>
        <position position="39"/>
    </location>
</feature>
<keyword evidence="4" id="KW-1185">Reference proteome</keyword>
<evidence type="ECO:0000313" key="3">
    <source>
        <dbReference type="EMBL" id="MBE7324115.1"/>
    </source>
</evidence>
<dbReference type="InterPro" id="IPR004175">
    <property type="entry name" value="RNA_CPDase"/>
</dbReference>
<dbReference type="InterPro" id="IPR009097">
    <property type="entry name" value="Cyclic_Pdiesterase"/>
</dbReference>
<accession>A0ABR9RRB4</accession>
<dbReference type="PANTHER" id="PTHR35561">
    <property type="entry name" value="RNA 2',3'-CYCLIC PHOSPHODIESTERASE"/>
    <property type="match status" value="1"/>
</dbReference>
<evidence type="ECO:0000256" key="1">
    <source>
        <dbReference type="ARBA" id="ARBA00022801"/>
    </source>
</evidence>
<evidence type="ECO:0000256" key="2">
    <source>
        <dbReference type="HAMAP-Rule" id="MF_01940"/>
    </source>
</evidence>
<dbReference type="PANTHER" id="PTHR35561:SF1">
    <property type="entry name" value="RNA 2',3'-CYCLIC PHOSPHODIESTERASE"/>
    <property type="match status" value="1"/>
</dbReference>
<dbReference type="RefSeq" id="WP_193637450.1">
    <property type="nucleotide sequence ID" value="NZ_JADCSA010000004.1"/>
</dbReference>
<feature type="active site" description="Proton acceptor" evidence="2">
    <location>
        <position position="129"/>
    </location>
</feature>